<dbReference type="InterPro" id="IPR029020">
    <property type="entry name" value="Ammonium/urea_transptr"/>
</dbReference>
<dbReference type="Pfam" id="PF00909">
    <property type="entry name" value="Ammonium_transp"/>
    <property type="match status" value="1"/>
</dbReference>
<comment type="similarity">
    <text evidence="2 8">Belongs to the ammonia transporter channel (TC 1.A.11.2) family.</text>
</comment>
<evidence type="ECO:0000256" key="5">
    <source>
        <dbReference type="ARBA" id="ARBA00022989"/>
    </source>
</evidence>
<dbReference type="Proteomes" id="UP000650424">
    <property type="component" value="Unassembled WGS sequence"/>
</dbReference>
<dbReference type="PROSITE" id="PS01219">
    <property type="entry name" value="AMMONIUM_TRANSP"/>
    <property type="match status" value="1"/>
</dbReference>
<feature type="transmembrane region" description="Helical" evidence="8">
    <location>
        <begin position="310"/>
        <end position="331"/>
    </location>
</feature>
<evidence type="ECO:0000256" key="6">
    <source>
        <dbReference type="ARBA" id="ARBA00023136"/>
    </source>
</evidence>
<evidence type="ECO:0000256" key="3">
    <source>
        <dbReference type="ARBA" id="ARBA00022448"/>
    </source>
</evidence>
<feature type="transmembrane region" description="Helical" evidence="8">
    <location>
        <begin position="430"/>
        <end position="453"/>
    </location>
</feature>
<keyword evidence="5 8" id="KW-1133">Transmembrane helix</keyword>
<reference evidence="11 12" key="1">
    <citation type="submission" date="2020-08" db="EMBL/GenBank/DDBJ databases">
        <title>Novel species isolated from subtropical streams in China.</title>
        <authorList>
            <person name="Lu H."/>
        </authorList>
    </citation>
    <scope>NUCLEOTIDE SEQUENCE [LARGE SCALE GENOMIC DNA]</scope>
    <source>
        <strain evidence="11 12">CY18W</strain>
    </source>
</reference>
<keyword evidence="4 8" id="KW-0812">Transmembrane</keyword>
<feature type="signal peptide" evidence="9">
    <location>
        <begin position="1"/>
        <end position="26"/>
    </location>
</feature>
<dbReference type="PANTHER" id="PTHR43029:SF10">
    <property type="entry name" value="AMMONIUM TRANSPORTER MEP2"/>
    <property type="match status" value="1"/>
</dbReference>
<dbReference type="NCBIfam" id="TIGR00836">
    <property type="entry name" value="amt"/>
    <property type="match status" value="1"/>
</dbReference>
<comment type="subcellular location">
    <subcellularLocation>
        <location evidence="8">Cell membrane</location>
        <topology evidence="8">Multi-pass membrane protein</topology>
    </subcellularLocation>
    <subcellularLocation>
        <location evidence="1">Membrane</location>
        <topology evidence="1">Multi-pass membrane protein</topology>
    </subcellularLocation>
</comment>
<evidence type="ECO:0000256" key="2">
    <source>
        <dbReference type="ARBA" id="ARBA00005887"/>
    </source>
</evidence>
<protein>
    <recommendedName>
        <fullName evidence="8">Ammonium transporter</fullName>
    </recommendedName>
</protein>
<feature type="transmembrane region" description="Helical" evidence="8">
    <location>
        <begin position="195"/>
        <end position="217"/>
    </location>
</feature>
<evidence type="ECO:0000313" key="12">
    <source>
        <dbReference type="Proteomes" id="UP000650424"/>
    </source>
</evidence>
<dbReference type="SUPFAM" id="SSF111352">
    <property type="entry name" value="Ammonium transporter"/>
    <property type="match status" value="1"/>
</dbReference>
<organism evidence="11 12">
    <name type="scientific">Undibacterium hunanense</name>
    <dbReference type="NCBI Taxonomy" id="2762292"/>
    <lineage>
        <taxon>Bacteria</taxon>
        <taxon>Pseudomonadati</taxon>
        <taxon>Pseudomonadota</taxon>
        <taxon>Betaproteobacteria</taxon>
        <taxon>Burkholderiales</taxon>
        <taxon>Oxalobacteraceae</taxon>
        <taxon>Undibacterium</taxon>
    </lineage>
</organism>
<evidence type="ECO:0000259" key="10">
    <source>
        <dbReference type="Pfam" id="PF00909"/>
    </source>
</evidence>
<gene>
    <name evidence="11" type="primary">amt</name>
    <name evidence="11" type="ORF">H8L32_05085</name>
</gene>
<dbReference type="InterPro" id="IPR001905">
    <property type="entry name" value="Ammonium_transpt"/>
</dbReference>
<evidence type="ECO:0000256" key="1">
    <source>
        <dbReference type="ARBA" id="ARBA00004141"/>
    </source>
</evidence>
<evidence type="ECO:0000256" key="4">
    <source>
        <dbReference type="ARBA" id="ARBA00022692"/>
    </source>
</evidence>
<feature type="transmembrane region" description="Helical" evidence="8">
    <location>
        <begin position="224"/>
        <end position="247"/>
    </location>
</feature>
<feature type="transmembrane region" description="Helical" evidence="8">
    <location>
        <begin position="402"/>
        <end position="418"/>
    </location>
</feature>
<dbReference type="InterPro" id="IPR018047">
    <property type="entry name" value="Ammonium_transpt_CS"/>
</dbReference>
<feature type="transmembrane region" description="Helical" evidence="8">
    <location>
        <begin position="375"/>
        <end position="396"/>
    </location>
</feature>
<comment type="caution">
    <text evidence="11">The sequence shown here is derived from an EMBL/GenBank/DDBJ whole genome shotgun (WGS) entry which is preliminary data.</text>
</comment>
<evidence type="ECO:0000313" key="11">
    <source>
        <dbReference type="EMBL" id="MBC3916842.1"/>
    </source>
</evidence>
<feature type="domain" description="Ammonium transporter AmtB-like" evidence="10">
    <location>
        <begin position="97"/>
        <end position="529"/>
    </location>
</feature>
<keyword evidence="9" id="KW-0732">Signal</keyword>
<dbReference type="Gene3D" id="1.10.3430.10">
    <property type="entry name" value="Ammonium transporter AmtB like domains"/>
    <property type="match status" value="1"/>
</dbReference>
<evidence type="ECO:0000256" key="9">
    <source>
        <dbReference type="SAM" id="SignalP"/>
    </source>
</evidence>
<keyword evidence="3 8" id="KW-0813">Transport</keyword>
<evidence type="ECO:0000256" key="7">
    <source>
        <dbReference type="ARBA" id="ARBA00023177"/>
    </source>
</evidence>
<dbReference type="RefSeq" id="WP_186946074.1">
    <property type="nucleotide sequence ID" value="NZ_JACOGF010000002.1"/>
</dbReference>
<keyword evidence="7 8" id="KW-0924">Ammonia transport</keyword>
<feature type="chain" id="PRO_5046855104" description="Ammonium transporter" evidence="9">
    <location>
        <begin position="27"/>
        <end position="531"/>
    </location>
</feature>
<feature type="transmembrane region" description="Helical" evidence="8">
    <location>
        <begin position="473"/>
        <end position="499"/>
    </location>
</feature>
<feature type="transmembrane region" description="Helical" evidence="8">
    <location>
        <begin position="343"/>
        <end position="363"/>
    </location>
</feature>
<dbReference type="PANTHER" id="PTHR43029">
    <property type="entry name" value="AMMONIUM TRANSPORTER MEP2"/>
    <property type="match status" value="1"/>
</dbReference>
<feature type="transmembrane region" description="Helical" evidence="8">
    <location>
        <begin position="97"/>
        <end position="118"/>
    </location>
</feature>
<feature type="transmembrane region" description="Helical" evidence="8">
    <location>
        <begin position="277"/>
        <end position="298"/>
    </location>
</feature>
<dbReference type="EMBL" id="JACOGF010000002">
    <property type="protein sequence ID" value="MBC3916842.1"/>
    <property type="molecule type" value="Genomic_DNA"/>
</dbReference>
<evidence type="ECO:0000256" key="8">
    <source>
        <dbReference type="RuleBase" id="RU362002"/>
    </source>
</evidence>
<feature type="transmembrane region" description="Helical" evidence="8">
    <location>
        <begin position="130"/>
        <end position="150"/>
    </location>
</feature>
<proteinExistence type="inferred from homology"/>
<sequence>MKKLLKNVVAGTAILVSLGFASMAIAEDAPAKPEAAAASSVAVSASASAPAASVAAPASTAMAAPASAPVAPAAAADPAAASAAAAPAPTPNKGDTAWMMVATLLVILMTIPGLALFYGGLVRSKNMLSILMQVFMIFAVIVVLWCIYGYSLAFTEGGKFIGSFDRLFLKGIWDPAKATFGTAATFSKGVVIPEFAYVAFQATFAAITCGLIIGAFAERAKFTAVLLFVVLWFTFSYLPIAHMVWFWTGPDAIKDAATLATETAKAGFLFQKGALDFAGGTVVHINAAVAGLVGAYLIGKRVGYGKESMAPHSLTMTMIGASLLWVGWFGFNAGSALEAGDVAALAFINTLLATAAATVSWVFGEWMSKGKPSMLGGASGAVAGLVAITPACGFVGPMGALIIGLLAGIICLWGVNGLKRLLGADDSLDVFGVHGVGGILGALLTGVFAAPSLGGQGIFDYVTNKMSADPYDILGQVTTQATAVGTTIIWSGIVSLVAYKLVDLVVGLRVPEDEEREGLDITSHGESAYHS</sequence>
<keyword evidence="12" id="KW-1185">Reference proteome</keyword>
<name>A0ABR6ZLS5_9BURK</name>
<dbReference type="InterPro" id="IPR024041">
    <property type="entry name" value="NH4_transpt_AmtB-like_dom"/>
</dbReference>
<accession>A0ABR6ZLS5</accession>
<keyword evidence="6 8" id="KW-0472">Membrane</keyword>